<dbReference type="Pfam" id="PF12894">
    <property type="entry name" value="ANAPC4_WD40"/>
    <property type="match status" value="1"/>
</dbReference>
<dbReference type="SUPFAM" id="SSF50969">
    <property type="entry name" value="YVTN repeat-like/Quinoprotein amine dehydrogenase"/>
    <property type="match status" value="1"/>
</dbReference>
<dbReference type="Proteomes" id="UP000803844">
    <property type="component" value="Unassembled WGS sequence"/>
</dbReference>
<evidence type="ECO:0000256" key="2">
    <source>
        <dbReference type="ARBA" id="ARBA00022618"/>
    </source>
</evidence>
<dbReference type="EMBL" id="MU032344">
    <property type="protein sequence ID" value="KAF3770073.1"/>
    <property type="molecule type" value="Genomic_DNA"/>
</dbReference>
<dbReference type="Pfam" id="PF12896">
    <property type="entry name" value="ANAPC4"/>
    <property type="match status" value="1"/>
</dbReference>
<evidence type="ECO:0000256" key="3">
    <source>
        <dbReference type="ARBA" id="ARBA00022776"/>
    </source>
</evidence>
<dbReference type="Gene3D" id="2.130.10.10">
    <property type="entry name" value="YVTN repeat-like/Quinoprotein amine dehydrogenase"/>
    <property type="match status" value="1"/>
</dbReference>
<dbReference type="InterPro" id="IPR015943">
    <property type="entry name" value="WD40/YVTN_repeat-like_dom_sf"/>
</dbReference>
<keyword evidence="5" id="KW-0131">Cell cycle</keyword>
<dbReference type="GO" id="GO:0031145">
    <property type="term" value="P:anaphase-promoting complex-dependent catabolic process"/>
    <property type="evidence" value="ECO:0007669"/>
    <property type="project" value="InterPro"/>
</dbReference>
<dbReference type="GO" id="GO:0005680">
    <property type="term" value="C:anaphase-promoting complex"/>
    <property type="evidence" value="ECO:0007669"/>
    <property type="project" value="InterPro"/>
</dbReference>
<keyword evidence="9" id="KW-1185">Reference proteome</keyword>
<proteinExistence type="predicted"/>
<evidence type="ECO:0000256" key="4">
    <source>
        <dbReference type="ARBA" id="ARBA00022786"/>
    </source>
</evidence>
<dbReference type="OrthoDB" id="2110451at2759"/>
<feature type="domain" description="Anaphase-promoting complex subunit 4-like WD40" evidence="6">
    <location>
        <begin position="29"/>
        <end position="120"/>
    </location>
</feature>
<evidence type="ECO:0000313" key="8">
    <source>
        <dbReference type="EMBL" id="KAF3770073.1"/>
    </source>
</evidence>
<reference evidence="8" key="1">
    <citation type="journal article" date="2020" name="Phytopathology">
        <title>Genome sequence of the chestnut blight fungus Cryphonectria parasitica EP155: A fundamental resource for an archetypical invasive plant pathogen.</title>
        <authorList>
            <person name="Crouch J.A."/>
            <person name="Dawe A."/>
            <person name="Aerts A."/>
            <person name="Barry K."/>
            <person name="Churchill A.C.L."/>
            <person name="Grimwood J."/>
            <person name="Hillman B."/>
            <person name="Milgroom M.G."/>
            <person name="Pangilinan J."/>
            <person name="Smith M."/>
            <person name="Salamov A."/>
            <person name="Schmutz J."/>
            <person name="Yadav J."/>
            <person name="Grigoriev I.V."/>
            <person name="Nuss D."/>
        </authorList>
    </citation>
    <scope>NUCLEOTIDE SEQUENCE</scope>
    <source>
        <strain evidence="8">EP155</strain>
    </source>
</reference>
<dbReference type="InterPro" id="IPR011044">
    <property type="entry name" value="Quino_amine_DH_bsu"/>
</dbReference>
<dbReference type="InterPro" id="IPR024977">
    <property type="entry name" value="Apc4-like_WD40_dom"/>
</dbReference>
<dbReference type="GeneID" id="63838204"/>
<dbReference type="InterPro" id="IPR024789">
    <property type="entry name" value="APC4"/>
</dbReference>
<dbReference type="GO" id="GO:0034399">
    <property type="term" value="C:nuclear periphery"/>
    <property type="evidence" value="ECO:0007669"/>
    <property type="project" value="TreeGrafter"/>
</dbReference>
<dbReference type="PANTHER" id="PTHR13260:SF0">
    <property type="entry name" value="ANAPHASE-PROMOTING COMPLEX SUBUNIT 4"/>
    <property type="match status" value="1"/>
</dbReference>
<evidence type="ECO:0000259" key="7">
    <source>
        <dbReference type="Pfam" id="PF12896"/>
    </source>
</evidence>
<keyword evidence="2" id="KW-0132">Cell division</keyword>
<comment type="caution">
    <text evidence="8">The sequence shown here is derived from an EMBL/GenBank/DDBJ whole genome shotgun (WGS) entry which is preliminary data.</text>
</comment>
<dbReference type="RefSeq" id="XP_040781034.1">
    <property type="nucleotide sequence ID" value="XM_040921075.1"/>
</dbReference>
<dbReference type="PANTHER" id="PTHR13260">
    <property type="entry name" value="ANAPHASE PROMOTING COMPLEX SUBUNIT 4 APC4"/>
    <property type="match status" value="1"/>
</dbReference>
<keyword evidence="3" id="KW-0498">Mitosis</keyword>
<gene>
    <name evidence="8" type="ORF">M406DRAFT_335816</name>
</gene>
<name>A0A9P5CT86_CRYP1</name>
<keyword evidence="4" id="KW-0833">Ubl conjugation pathway</keyword>
<protein>
    <recommendedName>
        <fullName evidence="1">Anaphase-promoting complex subunit 4</fullName>
    </recommendedName>
</protein>
<sequence>MPADEEFELKGLSQTTFPAHVSSGLLAPSPTPGLVATVANGNNLEIRRDQGELVSSNTERGRAVQALCWKADGQFLAAGWDDGTVRLLSVENTKVVHRLNVAQRHADNAEPAQIVHIAWVRNLARERRRGRGRGPKAHITSEMKALGSEIGGSLDAKNDGHIVDLPHALTFFEIDASLPKISPLPVSGGTGDDMFAFSTATALESMFPPLKLKDSRVVDVMVVGTKDGHVHLSIYDSFFIGSFYVPIAVRLGGVEPRVNVDGTHEVVLHASHPKVSTHCLIMGPTDDGVGATTLYVVLMDLRFISDSPFDLSLLASKTTMLQKLLRYLKQAQIHILNEWQATRELPSRFLNFIQQDLQKMDCRPNNIVQALYHTVLTGHVHAPVKDWLVESIGDRGHKRWEKAVIPSLESLCNLIHENTLPALERITLILSRLSGIARFHEQDDHIGFTSTDITRLVNIVAALHFVCNKILLLVIEELDLFRVFSSWLRITIDRVSTSNVSDEIMEKEALLDTSKVLQYIEGYLVSSPLALYFEKLPKEIWEEDRASIQDWSKVLDQVDQELKQEEAGKPFKKALPQLGFLVDLLTERTGGVLKNIAEAERRSVRFGAAAKFELQHGGGNRETFKLFDGRMRQNPRLVIVPFGAGTPSACLEKVFPGNLAEFVPRQMKVQEANDYHGQVPHRVCLLGKDEVSYKVFTLIPEREELVEHAASSSHGEMT</sequence>
<evidence type="ECO:0000259" key="6">
    <source>
        <dbReference type="Pfam" id="PF12894"/>
    </source>
</evidence>
<organism evidence="8 9">
    <name type="scientific">Cryphonectria parasitica (strain ATCC 38755 / EP155)</name>
    <dbReference type="NCBI Taxonomy" id="660469"/>
    <lineage>
        <taxon>Eukaryota</taxon>
        <taxon>Fungi</taxon>
        <taxon>Dikarya</taxon>
        <taxon>Ascomycota</taxon>
        <taxon>Pezizomycotina</taxon>
        <taxon>Sordariomycetes</taxon>
        <taxon>Sordariomycetidae</taxon>
        <taxon>Diaporthales</taxon>
        <taxon>Cryphonectriaceae</taxon>
        <taxon>Cryphonectria-Endothia species complex</taxon>
        <taxon>Cryphonectria</taxon>
    </lineage>
</organism>
<dbReference type="InterPro" id="IPR024790">
    <property type="entry name" value="APC4_long_dom"/>
</dbReference>
<feature type="domain" description="Anaphase-promoting complex subunit 4 long" evidence="7">
    <location>
        <begin position="296"/>
        <end position="497"/>
    </location>
</feature>
<dbReference type="AlphaFoldDB" id="A0A9P5CT86"/>
<evidence type="ECO:0000256" key="5">
    <source>
        <dbReference type="ARBA" id="ARBA00023306"/>
    </source>
</evidence>
<evidence type="ECO:0000256" key="1">
    <source>
        <dbReference type="ARBA" id="ARBA00016067"/>
    </source>
</evidence>
<dbReference type="GO" id="GO:0070979">
    <property type="term" value="P:protein K11-linked ubiquitination"/>
    <property type="evidence" value="ECO:0007669"/>
    <property type="project" value="TreeGrafter"/>
</dbReference>
<evidence type="ECO:0000313" key="9">
    <source>
        <dbReference type="Proteomes" id="UP000803844"/>
    </source>
</evidence>
<dbReference type="GO" id="GO:0051301">
    <property type="term" value="P:cell division"/>
    <property type="evidence" value="ECO:0007669"/>
    <property type="project" value="UniProtKB-KW"/>
</dbReference>
<accession>A0A9P5CT86</accession>